<organism evidence="2">
    <name type="scientific">Oryza glumipatula</name>
    <dbReference type="NCBI Taxonomy" id="40148"/>
    <lineage>
        <taxon>Eukaryota</taxon>
        <taxon>Viridiplantae</taxon>
        <taxon>Streptophyta</taxon>
        <taxon>Embryophyta</taxon>
        <taxon>Tracheophyta</taxon>
        <taxon>Spermatophyta</taxon>
        <taxon>Magnoliopsida</taxon>
        <taxon>Liliopsida</taxon>
        <taxon>Poales</taxon>
        <taxon>Poaceae</taxon>
        <taxon>BOP clade</taxon>
        <taxon>Oryzoideae</taxon>
        <taxon>Oryzeae</taxon>
        <taxon>Oryzinae</taxon>
        <taxon>Oryza</taxon>
    </lineage>
</organism>
<sequence length="77" mass="8505">LSSSFLCFSFSFFLYLARPSQLVLPRANPVPHCAALARARAQLVPARASHTLARAHTRPIDGRIPGRHLQLPAFKTL</sequence>
<evidence type="ECO:0008006" key="4">
    <source>
        <dbReference type="Google" id="ProtNLM"/>
    </source>
</evidence>
<name>A0A0D9YQP9_9ORYZ</name>
<evidence type="ECO:0000313" key="3">
    <source>
        <dbReference type="Proteomes" id="UP000026961"/>
    </source>
</evidence>
<dbReference type="HOGENOM" id="CLU_2645329_0_0_1"/>
<feature type="chain" id="PRO_5002351516" description="Secreted protein" evidence="1">
    <location>
        <begin position="20"/>
        <end position="77"/>
    </location>
</feature>
<accession>A0A0D9YQP9</accession>
<keyword evidence="3" id="KW-1185">Reference proteome</keyword>
<reference evidence="2" key="1">
    <citation type="submission" date="2015-04" db="UniProtKB">
        <authorList>
            <consortium name="EnsemblPlants"/>
        </authorList>
    </citation>
    <scope>IDENTIFICATION</scope>
</reference>
<protein>
    <recommendedName>
        <fullName evidence="4">Secreted protein</fullName>
    </recommendedName>
</protein>
<evidence type="ECO:0000313" key="2">
    <source>
        <dbReference type="EnsemblPlants" id="OGLUM02G12740.2"/>
    </source>
</evidence>
<dbReference type="EnsemblPlants" id="OGLUM02G12740.2">
    <property type="protein sequence ID" value="OGLUM02G12740.2"/>
    <property type="gene ID" value="OGLUM02G12740"/>
</dbReference>
<proteinExistence type="predicted"/>
<dbReference type="Proteomes" id="UP000026961">
    <property type="component" value="Chromosome 2"/>
</dbReference>
<dbReference type="AlphaFoldDB" id="A0A0D9YQP9"/>
<evidence type="ECO:0000256" key="1">
    <source>
        <dbReference type="SAM" id="SignalP"/>
    </source>
</evidence>
<reference evidence="2" key="2">
    <citation type="submission" date="2018-05" db="EMBL/GenBank/DDBJ databases">
        <title>OgluRS3 (Oryza glumaepatula Reference Sequence Version 3).</title>
        <authorList>
            <person name="Zhang J."/>
            <person name="Kudrna D."/>
            <person name="Lee S."/>
            <person name="Talag J."/>
            <person name="Welchert J."/>
            <person name="Wing R.A."/>
        </authorList>
    </citation>
    <scope>NUCLEOTIDE SEQUENCE [LARGE SCALE GENOMIC DNA]</scope>
</reference>
<dbReference type="Gramene" id="OGLUM02G12740.2">
    <property type="protein sequence ID" value="OGLUM02G12740.2"/>
    <property type="gene ID" value="OGLUM02G12740"/>
</dbReference>
<keyword evidence="1" id="KW-0732">Signal</keyword>
<feature type="signal peptide" evidence="1">
    <location>
        <begin position="1"/>
        <end position="19"/>
    </location>
</feature>